<dbReference type="NCBIfam" id="TIGR00694">
    <property type="entry name" value="thiM"/>
    <property type="match status" value="1"/>
</dbReference>
<dbReference type="SUPFAM" id="SSF53613">
    <property type="entry name" value="Ribokinase-like"/>
    <property type="match status" value="1"/>
</dbReference>
<dbReference type="Pfam" id="PF02110">
    <property type="entry name" value="HK"/>
    <property type="match status" value="1"/>
</dbReference>
<keyword evidence="8 11" id="KW-0067">ATP-binding</keyword>
<feature type="binding site" evidence="11">
    <location>
        <position position="119"/>
    </location>
    <ligand>
        <name>ATP</name>
        <dbReference type="ChEBI" id="CHEBI:30616"/>
    </ligand>
</feature>
<evidence type="ECO:0000256" key="2">
    <source>
        <dbReference type="ARBA" id="ARBA00001946"/>
    </source>
</evidence>
<dbReference type="HAMAP" id="MF_00228">
    <property type="entry name" value="Thz_kinase"/>
    <property type="match status" value="1"/>
</dbReference>
<evidence type="ECO:0000256" key="1">
    <source>
        <dbReference type="ARBA" id="ARBA00001771"/>
    </source>
</evidence>
<evidence type="ECO:0000256" key="7">
    <source>
        <dbReference type="ARBA" id="ARBA00022777"/>
    </source>
</evidence>
<dbReference type="GO" id="GO:0005829">
    <property type="term" value="C:cytosol"/>
    <property type="evidence" value="ECO:0007669"/>
    <property type="project" value="TreeGrafter"/>
</dbReference>
<comment type="cofactor">
    <cofactor evidence="2 11">
        <name>Mg(2+)</name>
        <dbReference type="ChEBI" id="CHEBI:18420"/>
    </cofactor>
</comment>
<keyword evidence="7 11" id="KW-0418">Kinase</keyword>
<dbReference type="PANTHER" id="PTHR20858:SF17">
    <property type="entry name" value="HYDROXYMETHYLPYRIMIDINE_PHOSPHOMETHYLPYRIMIDINE KINASE THI20-RELATED"/>
    <property type="match status" value="1"/>
</dbReference>
<keyword evidence="6 11" id="KW-0547">Nucleotide-binding</keyword>
<dbReference type="PRINTS" id="PR01099">
    <property type="entry name" value="HYETHTZKNASE"/>
</dbReference>
<feature type="binding site" evidence="11">
    <location>
        <position position="164"/>
    </location>
    <ligand>
        <name>ATP</name>
        <dbReference type="ChEBI" id="CHEBI:30616"/>
    </ligand>
</feature>
<keyword evidence="13" id="KW-1185">Reference proteome</keyword>
<evidence type="ECO:0000256" key="10">
    <source>
        <dbReference type="ARBA" id="ARBA00022977"/>
    </source>
</evidence>
<evidence type="ECO:0000256" key="6">
    <source>
        <dbReference type="ARBA" id="ARBA00022741"/>
    </source>
</evidence>
<dbReference type="InterPro" id="IPR029056">
    <property type="entry name" value="Ribokinase-like"/>
</dbReference>
<dbReference type="Proteomes" id="UP000186795">
    <property type="component" value="Unassembled WGS sequence"/>
</dbReference>
<name>A0A1N7KVS8_9BACL</name>
<dbReference type="EC" id="2.7.1.50" evidence="11"/>
<dbReference type="InterPro" id="IPR000417">
    <property type="entry name" value="Hyethyz_kinase"/>
</dbReference>
<evidence type="ECO:0000313" key="12">
    <source>
        <dbReference type="EMBL" id="SIS65708.1"/>
    </source>
</evidence>
<comment type="catalytic activity">
    <reaction evidence="1 11">
        <text>5-(2-hydroxyethyl)-4-methylthiazole + ATP = 4-methyl-5-(2-phosphooxyethyl)-thiazole + ADP + H(+)</text>
        <dbReference type="Rhea" id="RHEA:24212"/>
        <dbReference type="ChEBI" id="CHEBI:15378"/>
        <dbReference type="ChEBI" id="CHEBI:17957"/>
        <dbReference type="ChEBI" id="CHEBI:30616"/>
        <dbReference type="ChEBI" id="CHEBI:58296"/>
        <dbReference type="ChEBI" id="CHEBI:456216"/>
        <dbReference type="EC" id="2.7.1.50"/>
    </reaction>
</comment>
<feature type="binding site" evidence="11">
    <location>
        <position position="43"/>
    </location>
    <ligand>
        <name>substrate</name>
    </ligand>
</feature>
<dbReference type="GO" id="GO:0009229">
    <property type="term" value="P:thiamine diphosphate biosynthetic process"/>
    <property type="evidence" value="ECO:0007669"/>
    <property type="project" value="UniProtKB-UniRule"/>
</dbReference>
<dbReference type="GO" id="GO:0000287">
    <property type="term" value="F:magnesium ion binding"/>
    <property type="evidence" value="ECO:0007669"/>
    <property type="project" value="UniProtKB-UniRule"/>
</dbReference>
<dbReference type="NCBIfam" id="NF006830">
    <property type="entry name" value="PRK09355.1"/>
    <property type="match status" value="1"/>
</dbReference>
<dbReference type="PANTHER" id="PTHR20858">
    <property type="entry name" value="PHOSPHOMETHYLPYRIMIDINE KINASE"/>
    <property type="match status" value="1"/>
</dbReference>
<dbReference type="GO" id="GO:0008902">
    <property type="term" value="F:hydroxymethylpyrimidine kinase activity"/>
    <property type="evidence" value="ECO:0007669"/>
    <property type="project" value="TreeGrafter"/>
</dbReference>
<sequence>MNWNPDLIQEVRKRRPLVHQITNEVTVNDCANITLSCGASPVMAHAPEEVAEMAGWASTLVLNIGTLHAPQVEAMIQAGRSANKKGIPVVLDPVGAGATSFRTETAKKLLERIRISHLKGNAGEIATLAGERAQVRGVDSGHVDDIRTIAIKAAKKWGLTVIVTGEKDIITDGVKWAEVSNGHFLMGTITGTGCMCAPVVAAFAAVSKEPVSAAVSAMTTYGIAAEQAAESAKGPGSFRWKLFDALHSLDGAAVREYAQVEWGGA</sequence>
<evidence type="ECO:0000256" key="8">
    <source>
        <dbReference type="ARBA" id="ARBA00022840"/>
    </source>
</evidence>
<dbReference type="UniPathway" id="UPA00060">
    <property type="reaction ID" value="UER00139"/>
</dbReference>
<dbReference type="PIRSF" id="PIRSF000513">
    <property type="entry name" value="Thz_kinase"/>
    <property type="match status" value="1"/>
</dbReference>
<protein>
    <recommendedName>
        <fullName evidence="11">Hydroxyethylthiazole kinase</fullName>
        <ecNumber evidence="11">2.7.1.50</ecNumber>
    </recommendedName>
    <alternativeName>
        <fullName evidence="11">4-methyl-5-beta-hydroxyethylthiazole kinase</fullName>
        <shortName evidence="11">TH kinase</shortName>
        <shortName evidence="11">Thz kinase</shortName>
    </alternativeName>
</protein>
<dbReference type="GO" id="GO:0005524">
    <property type="term" value="F:ATP binding"/>
    <property type="evidence" value="ECO:0007669"/>
    <property type="project" value="UniProtKB-UniRule"/>
</dbReference>
<dbReference type="RefSeq" id="WP_234992560.1">
    <property type="nucleotide sequence ID" value="NZ_CP048103.1"/>
</dbReference>
<gene>
    <name evidence="11" type="primary">thiM</name>
    <name evidence="12" type="ORF">SAMN05421790_103300</name>
</gene>
<evidence type="ECO:0000256" key="3">
    <source>
        <dbReference type="ARBA" id="ARBA00004868"/>
    </source>
</evidence>
<dbReference type="AlphaFoldDB" id="A0A1N7KVS8"/>
<comment type="similarity">
    <text evidence="11">Belongs to the Thz kinase family.</text>
</comment>
<evidence type="ECO:0000256" key="4">
    <source>
        <dbReference type="ARBA" id="ARBA00022679"/>
    </source>
</evidence>
<evidence type="ECO:0000256" key="11">
    <source>
        <dbReference type="HAMAP-Rule" id="MF_00228"/>
    </source>
</evidence>
<keyword evidence="4 11" id="KW-0808">Transferase</keyword>
<dbReference type="GO" id="GO:0004417">
    <property type="term" value="F:hydroxyethylthiazole kinase activity"/>
    <property type="evidence" value="ECO:0007669"/>
    <property type="project" value="UniProtKB-UniRule"/>
</dbReference>
<comment type="function">
    <text evidence="11">Catalyzes the phosphorylation of the hydroxyl group of 4-methyl-5-beta-hydroxyethylthiazole (THZ).</text>
</comment>
<dbReference type="GO" id="GO:0008972">
    <property type="term" value="F:phosphomethylpyrimidine kinase activity"/>
    <property type="evidence" value="ECO:0007669"/>
    <property type="project" value="TreeGrafter"/>
</dbReference>
<evidence type="ECO:0000313" key="13">
    <source>
        <dbReference type="Proteomes" id="UP000186795"/>
    </source>
</evidence>
<reference evidence="13" key="1">
    <citation type="submission" date="2017-01" db="EMBL/GenBank/DDBJ databases">
        <authorList>
            <person name="Varghese N."/>
            <person name="Submissions S."/>
        </authorList>
    </citation>
    <scope>NUCLEOTIDE SEQUENCE [LARGE SCALE GENOMIC DNA]</scope>
    <source>
        <strain evidence="13">DSM 45196</strain>
    </source>
</reference>
<accession>A0A1N7KVS8</accession>
<evidence type="ECO:0000256" key="9">
    <source>
        <dbReference type="ARBA" id="ARBA00022842"/>
    </source>
</evidence>
<proteinExistence type="inferred from homology"/>
<feature type="binding site" evidence="11">
    <location>
        <position position="191"/>
    </location>
    <ligand>
        <name>substrate</name>
    </ligand>
</feature>
<comment type="pathway">
    <text evidence="3 11">Cofactor biosynthesis; thiamine diphosphate biosynthesis; 4-methyl-5-(2-phosphoethyl)-thiazole from 5-(2-hydroxyethyl)-4-methylthiazole: step 1/1.</text>
</comment>
<dbReference type="Gene3D" id="3.40.1190.20">
    <property type="match status" value="1"/>
</dbReference>
<dbReference type="EMBL" id="FTOD01000003">
    <property type="protein sequence ID" value="SIS65708.1"/>
    <property type="molecule type" value="Genomic_DNA"/>
</dbReference>
<keyword evidence="5 11" id="KW-0479">Metal-binding</keyword>
<dbReference type="GO" id="GO:0009228">
    <property type="term" value="P:thiamine biosynthetic process"/>
    <property type="evidence" value="ECO:0007669"/>
    <property type="project" value="UniProtKB-KW"/>
</dbReference>
<dbReference type="CDD" id="cd01170">
    <property type="entry name" value="THZ_kinase"/>
    <property type="match status" value="1"/>
</dbReference>
<evidence type="ECO:0000256" key="5">
    <source>
        <dbReference type="ARBA" id="ARBA00022723"/>
    </source>
</evidence>
<keyword evidence="10 11" id="KW-0784">Thiamine biosynthesis</keyword>
<keyword evidence="9 11" id="KW-0460">Magnesium</keyword>
<organism evidence="12 13">
    <name type="scientific">Kroppenstedtia eburnea</name>
    <dbReference type="NCBI Taxonomy" id="714067"/>
    <lineage>
        <taxon>Bacteria</taxon>
        <taxon>Bacillati</taxon>
        <taxon>Bacillota</taxon>
        <taxon>Bacilli</taxon>
        <taxon>Bacillales</taxon>
        <taxon>Thermoactinomycetaceae</taxon>
        <taxon>Kroppenstedtia</taxon>
    </lineage>
</organism>